<name>A0A6J4PVG4_9ACTN</name>
<evidence type="ECO:0000313" key="2">
    <source>
        <dbReference type="EMBL" id="CAA9423250.1"/>
    </source>
</evidence>
<accession>A0A6J4PVG4</accession>
<gene>
    <name evidence="2" type="ORF">AVDCRST_MAG82-1600</name>
</gene>
<protein>
    <submittedName>
        <fullName evidence="2">Uncharacterized protein</fullName>
    </submittedName>
</protein>
<dbReference type="EMBL" id="CADCVA010000227">
    <property type="protein sequence ID" value="CAA9423250.1"/>
    <property type="molecule type" value="Genomic_DNA"/>
</dbReference>
<proteinExistence type="predicted"/>
<reference evidence="2" key="1">
    <citation type="submission" date="2020-02" db="EMBL/GenBank/DDBJ databases">
        <authorList>
            <person name="Meier V. D."/>
        </authorList>
    </citation>
    <scope>NUCLEOTIDE SEQUENCE</scope>
    <source>
        <strain evidence="2">AVDCRST_MAG82</strain>
    </source>
</reference>
<organism evidence="2">
    <name type="scientific">uncultured Rubrobacteraceae bacterium</name>
    <dbReference type="NCBI Taxonomy" id="349277"/>
    <lineage>
        <taxon>Bacteria</taxon>
        <taxon>Bacillati</taxon>
        <taxon>Actinomycetota</taxon>
        <taxon>Rubrobacteria</taxon>
        <taxon>Rubrobacterales</taxon>
        <taxon>Rubrobacteraceae</taxon>
        <taxon>environmental samples</taxon>
    </lineage>
</organism>
<evidence type="ECO:0000256" key="1">
    <source>
        <dbReference type="SAM" id="MobiDB-lite"/>
    </source>
</evidence>
<sequence length="54" mass="5714">MLGLTPSLVGTLRPYGLAFSSSGRRFSRVGPDPMADTPPGEARRRADKAAQPPC</sequence>
<feature type="region of interest" description="Disordered" evidence="1">
    <location>
        <begin position="21"/>
        <end position="54"/>
    </location>
</feature>
<dbReference type="AlphaFoldDB" id="A0A6J4PVG4"/>